<accession>A0A1E5KWL1</accession>
<gene>
    <name evidence="1" type="ORF">BCR26_13885</name>
</gene>
<dbReference type="NCBIfam" id="TIGR01484">
    <property type="entry name" value="HAD-SF-IIB"/>
    <property type="match status" value="1"/>
</dbReference>
<reference evidence="1 2" key="1">
    <citation type="submission" date="2016-09" db="EMBL/GenBank/DDBJ databases">
        <authorList>
            <person name="Capua I."/>
            <person name="De Benedictis P."/>
            <person name="Joannis T."/>
            <person name="Lombin L.H."/>
            <person name="Cattoli G."/>
        </authorList>
    </citation>
    <scope>NUCLEOTIDE SEQUENCE [LARGE SCALE GENOMIC DNA]</scope>
    <source>
        <strain evidence="1 2">LMG 25899</strain>
    </source>
</reference>
<dbReference type="RefSeq" id="WP_069698821.1">
    <property type="nucleotide sequence ID" value="NZ_JAGGMA010000032.1"/>
</dbReference>
<dbReference type="InterPro" id="IPR000150">
    <property type="entry name" value="Cof"/>
</dbReference>
<dbReference type="Gene3D" id="3.30.1240.10">
    <property type="match status" value="1"/>
</dbReference>
<evidence type="ECO:0000313" key="2">
    <source>
        <dbReference type="Proteomes" id="UP000095256"/>
    </source>
</evidence>
<dbReference type="InterPro" id="IPR036412">
    <property type="entry name" value="HAD-like_sf"/>
</dbReference>
<dbReference type="Proteomes" id="UP000095256">
    <property type="component" value="Unassembled WGS sequence"/>
</dbReference>
<name>A0A1E5KWL1_9ENTE</name>
<protein>
    <submittedName>
        <fullName evidence="1">HAD family hydrolase</fullName>
    </submittedName>
</protein>
<comment type="caution">
    <text evidence="1">The sequence shown here is derived from an EMBL/GenBank/DDBJ whole genome shotgun (WGS) entry which is preliminary data.</text>
</comment>
<dbReference type="PROSITE" id="PS01228">
    <property type="entry name" value="COF_1"/>
    <property type="match status" value="1"/>
</dbReference>
<evidence type="ECO:0000313" key="1">
    <source>
        <dbReference type="EMBL" id="OEH82260.1"/>
    </source>
</evidence>
<dbReference type="OrthoDB" id="9810101at2"/>
<sequence length="257" mass="29021">MNEIQALAFFDLDGTLLNEKSEITPEIYGAINKLKENNVLPVIATGRTIIEIEHIMADSGIDSAIAMNGQFIQVEGQKVYSNDFSVEECKRLYEHVLQNGHELSLYNDQHIWCSNQTETMKNAYKLIHTNAPQVEPLFTNSRVINMMLILSEDGDEYYYKHFPEFTFYRNGPYSIDTVKKGISKGSAVKELMRCLSLSETPTFAFGDGLNDLALFDACQNRIAMGNARPELKERSTYITSNNTDGGIVKALSYFNLI</sequence>
<dbReference type="Pfam" id="PF08282">
    <property type="entry name" value="Hydrolase_3"/>
    <property type="match status" value="1"/>
</dbReference>
<dbReference type="SFLD" id="SFLDS00003">
    <property type="entry name" value="Haloacid_Dehalogenase"/>
    <property type="match status" value="1"/>
</dbReference>
<dbReference type="AlphaFoldDB" id="A0A1E5KWL1"/>
<dbReference type="PANTHER" id="PTHR10000">
    <property type="entry name" value="PHOSPHOSERINE PHOSPHATASE"/>
    <property type="match status" value="1"/>
</dbReference>
<dbReference type="GO" id="GO:0000287">
    <property type="term" value="F:magnesium ion binding"/>
    <property type="evidence" value="ECO:0007669"/>
    <property type="project" value="TreeGrafter"/>
</dbReference>
<dbReference type="EMBL" id="MIEK01000025">
    <property type="protein sequence ID" value="OEH82260.1"/>
    <property type="molecule type" value="Genomic_DNA"/>
</dbReference>
<organism evidence="1 2">
    <name type="scientific">Enterococcus rivorum</name>
    <dbReference type="NCBI Taxonomy" id="762845"/>
    <lineage>
        <taxon>Bacteria</taxon>
        <taxon>Bacillati</taxon>
        <taxon>Bacillota</taxon>
        <taxon>Bacilli</taxon>
        <taxon>Lactobacillales</taxon>
        <taxon>Enterococcaceae</taxon>
        <taxon>Enterococcus</taxon>
    </lineage>
</organism>
<dbReference type="PANTHER" id="PTHR10000:SF25">
    <property type="entry name" value="PHOSPHATASE YKRA-RELATED"/>
    <property type="match status" value="1"/>
</dbReference>
<dbReference type="Gene3D" id="3.40.50.1000">
    <property type="entry name" value="HAD superfamily/HAD-like"/>
    <property type="match status" value="1"/>
</dbReference>
<dbReference type="SUPFAM" id="SSF56784">
    <property type="entry name" value="HAD-like"/>
    <property type="match status" value="1"/>
</dbReference>
<keyword evidence="1" id="KW-0378">Hydrolase</keyword>
<dbReference type="InterPro" id="IPR006379">
    <property type="entry name" value="HAD-SF_hydro_IIB"/>
</dbReference>
<keyword evidence="2" id="KW-1185">Reference proteome</keyword>
<proteinExistence type="predicted"/>
<dbReference type="SFLD" id="SFLDG01140">
    <property type="entry name" value="C2.B:_Phosphomannomutase_and_P"/>
    <property type="match status" value="1"/>
</dbReference>
<dbReference type="NCBIfam" id="TIGR00099">
    <property type="entry name" value="Cof-subfamily"/>
    <property type="match status" value="1"/>
</dbReference>
<dbReference type="STRING" id="762845.BCR26_13885"/>
<dbReference type="GO" id="GO:0005829">
    <property type="term" value="C:cytosol"/>
    <property type="evidence" value="ECO:0007669"/>
    <property type="project" value="TreeGrafter"/>
</dbReference>
<dbReference type="InterPro" id="IPR023214">
    <property type="entry name" value="HAD_sf"/>
</dbReference>
<dbReference type="GO" id="GO:0016791">
    <property type="term" value="F:phosphatase activity"/>
    <property type="evidence" value="ECO:0007669"/>
    <property type="project" value="TreeGrafter"/>
</dbReference>